<sequence length="173" mass="17604">MRRTSPLLLAVAAVLGAGCGFLVDQALTAAGRPTFTPATMLPILLVLLGVILILLALPIRRAIRSRAVPAEAVQGAPPRPVDPFRALRVVILAKASSIVGAVVGGAGVGLLAFLLSRPVPPPLGSTGAVVATVVAAAILVAAALVAENMCIIRKDDDDEPPAPELGTGHTHDW</sequence>
<feature type="transmembrane region" description="Helical" evidence="1">
    <location>
        <begin position="40"/>
        <end position="59"/>
    </location>
</feature>
<evidence type="ECO:0000313" key="3">
    <source>
        <dbReference type="Proteomes" id="UP001329313"/>
    </source>
</evidence>
<dbReference type="Pfam" id="PF11377">
    <property type="entry name" value="DUF3180"/>
    <property type="match status" value="1"/>
</dbReference>
<feature type="transmembrane region" description="Helical" evidence="1">
    <location>
        <begin position="127"/>
        <end position="146"/>
    </location>
</feature>
<evidence type="ECO:0000256" key="1">
    <source>
        <dbReference type="SAM" id="Phobius"/>
    </source>
</evidence>
<evidence type="ECO:0000313" key="2">
    <source>
        <dbReference type="EMBL" id="WOQ69876.1"/>
    </source>
</evidence>
<dbReference type="Proteomes" id="UP001329313">
    <property type="component" value="Chromosome"/>
</dbReference>
<dbReference type="RefSeq" id="WP_330170970.1">
    <property type="nucleotide sequence ID" value="NZ_CP137080.1"/>
</dbReference>
<dbReference type="EMBL" id="CP137080">
    <property type="protein sequence ID" value="WOQ69876.1"/>
    <property type="molecule type" value="Genomic_DNA"/>
</dbReference>
<dbReference type="PROSITE" id="PS51257">
    <property type="entry name" value="PROKAR_LIPOPROTEIN"/>
    <property type="match status" value="1"/>
</dbReference>
<protein>
    <submittedName>
        <fullName evidence="2">DUF3180 family protein</fullName>
    </submittedName>
</protein>
<keyword evidence="1" id="KW-1133">Transmembrane helix</keyword>
<name>A0AAU0MH88_9MICO</name>
<accession>A0AAU0MH88</accession>
<dbReference type="KEGG" id="mliy:RYJ27_01135"/>
<organism evidence="2 3">
    <name type="scientific">Microbacterium limosum</name>
    <dbReference type="NCBI Taxonomy" id="3079935"/>
    <lineage>
        <taxon>Bacteria</taxon>
        <taxon>Bacillati</taxon>
        <taxon>Actinomycetota</taxon>
        <taxon>Actinomycetes</taxon>
        <taxon>Micrococcales</taxon>
        <taxon>Microbacteriaceae</taxon>
        <taxon>Microbacterium</taxon>
    </lineage>
</organism>
<keyword evidence="1" id="KW-0472">Membrane</keyword>
<keyword evidence="3" id="KW-1185">Reference proteome</keyword>
<feature type="transmembrane region" description="Helical" evidence="1">
    <location>
        <begin position="89"/>
        <end position="115"/>
    </location>
</feature>
<reference evidence="2 3" key="1">
    <citation type="submission" date="2023-10" db="EMBL/GenBank/DDBJ databases">
        <title>Y20.</title>
        <authorList>
            <person name="Zhang G."/>
            <person name="Ding Y."/>
        </authorList>
    </citation>
    <scope>NUCLEOTIDE SEQUENCE [LARGE SCALE GENOMIC DNA]</scope>
    <source>
        <strain evidence="2 3">Y20</strain>
    </source>
</reference>
<proteinExistence type="predicted"/>
<dbReference type="InterPro" id="IPR021517">
    <property type="entry name" value="DUF3180"/>
</dbReference>
<dbReference type="AlphaFoldDB" id="A0AAU0MH88"/>
<keyword evidence="1" id="KW-0812">Transmembrane</keyword>
<gene>
    <name evidence="2" type="ORF">RYJ27_01135</name>
</gene>